<evidence type="ECO:0000313" key="4">
    <source>
        <dbReference type="Proteomes" id="UP000732105"/>
    </source>
</evidence>
<gene>
    <name evidence="3" type="ORF">ELS83_01820</name>
</gene>
<evidence type="ECO:0000313" key="3">
    <source>
        <dbReference type="EMBL" id="NOU58538.1"/>
    </source>
</evidence>
<accession>A0ABX1WRI5</accession>
<organism evidence="3 4">
    <name type="scientific">Marinifilum caeruleilacunae</name>
    <dbReference type="NCBI Taxonomy" id="2499076"/>
    <lineage>
        <taxon>Bacteria</taxon>
        <taxon>Pseudomonadati</taxon>
        <taxon>Bacteroidota</taxon>
        <taxon>Bacteroidia</taxon>
        <taxon>Marinilabiliales</taxon>
        <taxon>Marinifilaceae</taxon>
    </lineage>
</organism>
<keyword evidence="4" id="KW-1185">Reference proteome</keyword>
<dbReference type="CDD" id="cd00586">
    <property type="entry name" value="4HBT"/>
    <property type="match status" value="1"/>
</dbReference>
<name>A0ABX1WRI5_9BACT</name>
<dbReference type="PANTHER" id="PTHR31793">
    <property type="entry name" value="4-HYDROXYBENZOYL-COA THIOESTERASE FAMILY MEMBER"/>
    <property type="match status" value="1"/>
</dbReference>
<comment type="similarity">
    <text evidence="1">Belongs to the 4-hydroxybenzoyl-CoA thioesterase family.</text>
</comment>
<dbReference type="InterPro" id="IPR029069">
    <property type="entry name" value="HotDog_dom_sf"/>
</dbReference>
<dbReference type="Gene3D" id="3.10.129.10">
    <property type="entry name" value="Hotdog Thioesterase"/>
    <property type="match status" value="1"/>
</dbReference>
<dbReference type="PANTHER" id="PTHR31793:SF27">
    <property type="entry name" value="NOVEL THIOESTERASE SUPERFAMILY DOMAIN AND SAPOSIN A-TYPE DOMAIN CONTAINING PROTEIN (0610012H03RIK)"/>
    <property type="match status" value="1"/>
</dbReference>
<reference evidence="3 4" key="1">
    <citation type="submission" date="2018-12" db="EMBL/GenBank/DDBJ databases">
        <title>Marinifilum JC070 sp. nov., a marine bacterium isolated from Yongle Blue Hole in the South China Sea.</title>
        <authorList>
            <person name="Fu T."/>
        </authorList>
    </citation>
    <scope>NUCLEOTIDE SEQUENCE [LARGE SCALE GENOMIC DNA]</scope>
    <source>
        <strain evidence="3 4">JC070</strain>
    </source>
</reference>
<sequence length="141" mass="16357">MIKGEVVVRPRYGEVDQMGYVYHGNYVDYCHFARTELLRSLGICDKVLEDHGIMMPVIEMNLKYKKPVGYDEEIRVLTCLKKFPDTRMNFEFSFVNENDDLVCKAQSTVVFVDRISRKPQRVPSIIKEALADQFKEISVVA</sequence>
<dbReference type="PIRSF" id="PIRSF003230">
    <property type="entry name" value="YbgC"/>
    <property type="match status" value="1"/>
</dbReference>
<dbReference type="Proteomes" id="UP000732105">
    <property type="component" value="Unassembled WGS sequence"/>
</dbReference>
<evidence type="ECO:0000256" key="1">
    <source>
        <dbReference type="ARBA" id="ARBA00005953"/>
    </source>
</evidence>
<proteinExistence type="inferred from homology"/>
<dbReference type="SUPFAM" id="SSF54637">
    <property type="entry name" value="Thioesterase/thiol ester dehydrase-isomerase"/>
    <property type="match status" value="1"/>
</dbReference>
<evidence type="ECO:0000256" key="2">
    <source>
        <dbReference type="ARBA" id="ARBA00022801"/>
    </source>
</evidence>
<dbReference type="InterPro" id="IPR006684">
    <property type="entry name" value="YbgC/YbaW"/>
</dbReference>
<dbReference type="RefSeq" id="WP_171593807.1">
    <property type="nucleotide sequence ID" value="NZ_RZNH01000002.1"/>
</dbReference>
<dbReference type="NCBIfam" id="TIGR00051">
    <property type="entry name" value="YbgC/FadM family acyl-CoA thioesterase"/>
    <property type="match status" value="1"/>
</dbReference>
<dbReference type="EMBL" id="RZNH01000002">
    <property type="protein sequence ID" value="NOU58538.1"/>
    <property type="molecule type" value="Genomic_DNA"/>
</dbReference>
<keyword evidence="2" id="KW-0378">Hydrolase</keyword>
<dbReference type="Pfam" id="PF13279">
    <property type="entry name" value="4HBT_2"/>
    <property type="match status" value="1"/>
</dbReference>
<dbReference type="InterPro" id="IPR050563">
    <property type="entry name" value="4-hydroxybenzoyl-CoA_TE"/>
</dbReference>
<protein>
    <submittedName>
        <fullName evidence="3">Acyl-CoA thioesterase</fullName>
    </submittedName>
</protein>
<comment type="caution">
    <text evidence="3">The sequence shown here is derived from an EMBL/GenBank/DDBJ whole genome shotgun (WGS) entry which is preliminary data.</text>
</comment>